<organism evidence="3 7">
    <name type="scientific">Lactiplantibacillus plantarum</name>
    <name type="common">Lactobacillus plantarum</name>
    <dbReference type="NCBI Taxonomy" id="1590"/>
    <lineage>
        <taxon>Bacteria</taxon>
        <taxon>Bacillati</taxon>
        <taxon>Bacillota</taxon>
        <taxon>Bacilli</taxon>
        <taxon>Lactobacillales</taxon>
        <taxon>Lactobacillaceae</taxon>
        <taxon>Lactiplantibacillus</taxon>
    </lineage>
</organism>
<dbReference type="PATRIC" id="fig|1590.142.peg.2092"/>
<evidence type="ECO:0000313" key="6">
    <source>
        <dbReference type="Proteomes" id="UP000076989"/>
    </source>
</evidence>
<dbReference type="AlphaFoldDB" id="A0A0M4D3Q1"/>
<name>A0A0M4D3Q1_LACPN</name>
<reference evidence="4 8" key="3">
    <citation type="submission" date="2020-12" db="EMBL/GenBank/DDBJ databases">
        <title>Whole genome sequencing of Lactobacillus plantarum PC518.</title>
        <authorList>
            <person name="Guo Q."/>
        </authorList>
    </citation>
    <scope>NUCLEOTIDE SEQUENCE [LARGE SCALE GENOMIC DNA]</scope>
    <source>
        <strain evidence="4 8">PC518</strain>
    </source>
</reference>
<protein>
    <submittedName>
        <fullName evidence="4">YslB family protein</fullName>
    </submittedName>
</protein>
<dbReference type="EMBL" id="LUWI01000013">
    <property type="protein sequence ID" value="KZU06233.1"/>
    <property type="molecule type" value="Genomic_DNA"/>
</dbReference>
<evidence type="ECO:0000313" key="8">
    <source>
        <dbReference type="Proteomes" id="UP000595466"/>
    </source>
</evidence>
<reference evidence="5 6" key="1">
    <citation type="submission" date="2016-03" db="EMBL/GenBank/DDBJ databases">
        <title>Comparative genomics of 54 Lactobacillus plantarum strains reveals genomic uncoupling from niche constraints.</title>
        <authorList>
            <person name="Martino M.E."/>
        </authorList>
    </citation>
    <scope>NUCLEOTIDE SEQUENCE [LARGE SCALE GENOMIC DNA]</scope>
    <source>
        <strain evidence="2 5">NAB2</strain>
        <strain evidence="1 6">Nizo2260</strain>
    </source>
</reference>
<dbReference type="Proteomes" id="UP000595466">
    <property type="component" value="Chromosome"/>
</dbReference>
<reference evidence="3 7" key="2">
    <citation type="submission" date="2016-08" db="EMBL/GenBank/DDBJ databases">
        <title>Genome sequencing of Lactobacillus plantarum JSA22, isolated from fermented soybean paste.</title>
        <authorList>
            <person name="Choi H.S."/>
        </authorList>
    </citation>
    <scope>NUCLEOTIDE SEQUENCE [LARGE SCALE GENOMIC DNA]</scope>
    <source>
        <strain evidence="3 7">JSA22</strain>
    </source>
</reference>
<proteinExistence type="predicted"/>
<dbReference type="EMBL" id="LUXO01000011">
    <property type="protein sequence ID" value="KZV05862.1"/>
    <property type="molecule type" value="Genomic_DNA"/>
</dbReference>
<sequence>MVFFEIDFKPDQLRRNCKVSVDKLKKTDTLVETGYNNDYTVARVPRFFAWKGIIMTNDFYSQFAGNSIKASILSVEILRDALIPKLLGDDSSGILYWAGKDLARQFPVASDDDLVTFFEQTGWGHLVVITTTDDLITYELTGEPVARRSATIKSPDFMLETGFLAEQSALRTNCVSEAKITFQNRMRLRISVTIDHNQPIVNHDPATPIEIVRPQVELDDEQPEEAQ</sequence>
<evidence type="ECO:0000313" key="7">
    <source>
        <dbReference type="Proteomes" id="UP000094892"/>
    </source>
</evidence>
<dbReference type="InterPro" id="IPR024096">
    <property type="entry name" value="NO_sig/Golgi_transp_ligand-bd"/>
</dbReference>
<evidence type="ECO:0000313" key="3">
    <source>
        <dbReference type="EMBL" id="ODO62102.1"/>
    </source>
</evidence>
<evidence type="ECO:0000313" key="1">
    <source>
        <dbReference type="EMBL" id="KZU06233.1"/>
    </source>
</evidence>
<dbReference type="Proteomes" id="UP000076872">
    <property type="component" value="Unassembled WGS sequence"/>
</dbReference>
<dbReference type="Pfam" id="PF10702">
    <property type="entry name" value="DUF2507"/>
    <property type="match status" value="1"/>
</dbReference>
<dbReference type="Gene3D" id="3.30.1380.20">
    <property type="entry name" value="Trafficking protein particle complex subunit 3"/>
    <property type="match status" value="1"/>
</dbReference>
<accession>A0A0M4D3Q1</accession>
<gene>
    <name evidence="4" type="ORF">JH395_05620</name>
    <name evidence="3" type="ORF">LPJSA22_02107</name>
    <name evidence="2" type="ORF">NAB2_0508</name>
    <name evidence="1" type="ORF">Nizo2260_0907</name>
</gene>
<evidence type="ECO:0000313" key="4">
    <source>
        <dbReference type="EMBL" id="QQM62032.1"/>
    </source>
</evidence>
<dbReference type="Proteomes" id="UP000094892">
    <property type="component" value="Unassembled WGS sequence"/>
</dbReference>
<dbReference type="EMBL" id="MCOL01000001">
    <property type="protein sequence ID" value="ODO62102.1"/>
    <property type="molecule type" value="Genomic_DNA"/>
</dbReference>
<dbReference type="SUPFAM" id="SSF111126">
    <property type="entry name" value="Ligand-binding domain in the NO signalling and Golgi transport"/>
    <property type="match status" value="1"/>
</dbReference>
<dbReference type="Proteomes" id="UP000076989">
    <property type="component" value="Unassembled WGS sequence"/>
</dbReference>
<evidence type="ECO:0000313" key="2">
    <source>
        <dbReference type="EMBL" id="KZV05862.1"/>
    </source>
</evidence>
<evidence type="ECO:0000313" key="5">
    <source>
        <dbReference type="Proteomes" id="UP000076872"/>
    </source>
</evidence>
<dbReference type="InterPro" id="IPR019642">
    <property type="entry name" value="DUF2507"/>
</dbReference>
<dbReference type="RefSeq" id="WP_003641529.1">
    <property type="nucleotide sequence ID" value="NZ_AP018405.1"/>
</dbReference>
<dbReference type="EMBL" id="CP066817">
    <property type="protein sequence ID" value="QQM62032.1"/>
    <property type="molecule type" value="Genomic_DNA"/>
</dbReference>